<accession>A0A8H5H4K6</accession>
<proteinExistence type="predicted"/>
<dbReference type="AlphaFoldDB" id="A0A8H5H4K6"/>
<evidence type="ECO:0000256" key="1">
    <source>
        <dbReference type="SAM" id="MobiDB-lite"/>
    </source>
</evidence>
<evidence type="ECO:0000313" key="2">
    <source>
        <dbReference type="EMBL" id="KAF5376450.1"/>
    </source>
</evidence>
<feature type="region of interest" description="Disordered" evidence="1">
    <location>
        <begin position="257"/>
        <end position="308"/>
    </location>
</feature>
<sequence>MSPAMPRVASPPPNAPALRDPDVAPLIDEDRSRVASLDAPQPVSPAPSLPGIATLLDGSDGAVPESSPVPLPPPVPRLIIRLPIRSQQIRRPRSTTPEADFEFASDPVSRPAATSLSWGPLFTDAILAEVLRTAVRVPPSLAWCEAHKPCDRCRTRRLSCRFQEVRLRGTLPCVECRAAHSLCSLSLDHGLEVAARQLGIPLEWLRSRAEGFTFSRPGVAMSFTSIRRALRLPIPPPLPAASSSVVGTGAVSLPPAPPPRAIFRGTRGQGRRSVPVGRGGARLSVPEARPSPMPGYSPPPSDSSVSPFPVRRLGAAMRAASPDSPIAGPSEPLFLKSSSELVSPSPVLHQASPPAMLMSSPPAAPAPLAPSPEEHLRLRRLYDQEVARAQALSLQVERLQAEGERNKGRFRGVLAELADERERFLHLQAQTSSAVEVVDVDRDAEVEDLRMEVAGLEDEVAGLKGHVVHLQEVRDYWRGHALDLRVRTDALELARVAFASDMFVADGALRRALVEMEASPVRGIVDAAHQILEQHSLRELFRPPVDPESPFPAFEHFLALHRPSLTREDALAGFVSQSQLIADDEQDIASMLPLEVGVVGEVGVGREDGSSASAGPSKRRRIE</sequence>
<dbReference type="GO" id="GO:0008270">
    <property type="term" value="F:zinc ion binding"/>
    <property type="evidence" value="ECO:0007669"/>
    <property type="project" value="InterPro"/>
</dbReference>
<protein>
    <recommendedName>
        <fullName evidence="4">Zn(2)-C6 fungal-type domain-containing protein</fullName>
    </recommendedName>
</protein>
<feature type="compositionally biased region" description="Pro residues" evidence="1">
    <location>
        <begin position="289"/>
        <end position="301"/>
    </location>
</feature>
<evidence type="ECO:0008006" key="4">
    <source>
        <dbReference type="Google" id="ProtNLM"/>
    </source>
</evidence>
<name>A0A8H5H4K6_9AGAR</name>
<dbReference type="EMBL" id="JAACJP010000028">
    <property type="protein sequence ID" value="KAF5376450.1"/>
    <property type="molecule type" value="Genomic_DNA"/>
</dbReference>
<dbReference type="GO" id="GO:0000981">
    <property type="term" value="F:DNA-binding transcription factor activity, RNA polymerase II-specific"/>
    <property type="evidence" value="ECO:0007669"/>
    <property type="project" value="InterPro"/>
</dbReference>
<dbReference type="InterPro" id="IPR001138">
    <property type="entry name" value="Zn2Cys6_DnaBD"/>
</dbReference>
<reference evidence="2 3" key="1">
    <citation type="journal article" date="2020" name="ISME J.">
        <title>Uncovering the hidden diversity of litter-decomposition mechanisms in mushroom-forming fungi.</title>
        <authorList>
            <person name="Floudas D."/>
            <person name="Bentzer J."/>
            <person name="Ahren D."/>
            <person name="Johansson T."/>
            <person name="Persson P."/>
            <person name="Tunlid A."/>
        </authorList>
    </citation>
    <scope>NUCLEOTIDE SEQUENCE [LARGE SCALE GENOMIC DNA]</scope>
    <source>
        <strain evidence="2 3">CBS 661.87</strain>
    </source>
</reference>
<evidence type="ECO:0000313" key="3">
    <source>
        <dbReference type="Proteomes" id="UP000565441"/>
    </source>
</evidence>
<feature type="region of interest" description="Disordered" evidence="1">
    <location>
        <begin position="1"/>
        <end position="70"/>
    </location>
</feature>
<dbReference type="Proteomes" id="UP000565441">
    <property type="component" value="Unassembled WGS sequence"/>
</dbReference>
<comment type="caution">
    <text evidence="2">The sequence shown here is derived from an EMBL/GenBank/DDBJ whole genome shotgun (WGS) entry which is preliminary data.</text>
</comment>
<dbReference type="CDD" id="cd00067">
    <property type="entry name" value="GAL4"/>
    <property type="match status" value="1"/>
</dbReference>
<organism evidence="2 3">
    <name type="scientific">Tricholomella constricta</name>
    <dbReference type="NCBI Taxonomy" id="117010"/>
    <lineage>
        <taxon>Eukaryota</taxon>
        <taxon>Fungi</taxon>
        <taxon>Dikarya</taxon>
        <taxon>Basidiomycota</taxon>
        <taxon>Agaricomycotina</taxon>
        <taxon>Agaricomycetes</taxon>
        <taxon>Agaricomycetidae</taxon>
        <taxon>Agaricales</taxon>
        <taxon>Tricholomatineae</taxon>
        <taxon>Lyophyllaceae</taxon>
        <taxon>Tricholomella</taxon>
    </lineage>
</organism>
<gene>
    <name evidence="2" type="ORF">D9615_008569</name>
</gene>
<keyword evidence="3" id="KW-1185">Reference proteome</keyword>